<sequence length="187" mass="19984">MAITTLDPKTALIVIDLQNGIVGLPTAHPAGEVVKQSRVLLDAFRAHRLPIVLVNVAGGAPGRTEQARHTGEFPAGWTDLVAELNPQPEDHLVTKRTWGAFVGTDLEQYLKDKGVTQVVMAGVATSIGVESTARQAYELGFNVTLAVDAMTDLSAETHHNAITRIFPRLGETGTTAEIVALLDKTRA</sequence>
<dbReference type="SUPFAM" id="SSF52499">
    <property type="entry name" value="Isochorismatase-like hydrolases"/>
    <property type="match status" value="1"/>
</dbReference>
<accession>A0A1N6GHH4</accession>
<evidence type="ECO:0000313" key="3">
    <source>
        <dbReference type="EMBL" id="SIO06995.1"/>
    </source>
</evidence>
<feature type="domain" description="Isochorismatase-like" evidence="2">
    <location>
        <begin position="10"/>
        <end position="177"/>
    </location>
</feature>
<dbReference type="CDD" id="cd00431">
    <property type="entry name" value="cysteine_hydrolases"/>
    <property type="match status" value="1"/>
</dbReference>
<dbReference type="Proteomes" id="UP000184693">
    <property type="component" value="Unassembled WGS sequence"/>
</dbReference>
<dbReference type="EMBL" id="FSRM01000001">
    <property type="protein sequence ID" value="SIO06995.1"/>
    <property type="molecule type" value="Genomic_DNA"/>
</dbReference>
<gene>
    <name evidence="3" type="ORF">SAMN05444168_2407</name>
</gene>
<keyword evidence="1" id="KW-0378">Hydrolase</keyword>
<protein>
    <submittedName>
        <fullName evidence="3">Nicotinamidase-related amidase</fullName>
    </submittedName>
</protein>
<evidence type="ECO:0000313" key="4">
    <source>
        <dbReference type="Proteomes" id="UP000184693"/>
    </source>
</evidence>
<dbReference type="InterPro" id="IPR050272">
    <property type="entry name" value="Isochorismatase-like_hydrls"/>
</dbReference>
<reference evidence="3 4" key="1">
    <citation type="submission" date="2016-11" db="EMBL/GenBank/DDBJ databases">
        <authorList>
            <person name="Jaros S."/>
            <person name="Januszkiewicz K."/>
            <person name="Wedrychowicz H."/>
        </authorList>
    </citation>
    <scope>NUCLEOTIDE SEQUENCE [LARGE SCALE GENOMIC DNA]</scope>
    <source>
        <strain evidence="3 4">GAS86</strain>
    </source>
</reference>
<dbReference type="RefSeq" id="WP_074264448.1">
    <property type="nucleotide sequence ID" value="NZ_FSRM01000001.1"/>
</dbReference>
<evidence type="ECO:0000256" key="1">
    <source>
        <dbReference type="ARBA" id="ARBA00022801"/>
    </source>
</evidence>
<name>A0A1N6GHH4_9BURK</name>
<dbReference type="OrthoDB" id="9781985at2"/>
<dbReference type="InterPro" id="IPR000868">
    <property type="entry name" value="Isochorismatase-like_dom"/>
</dbReference>
<dbReference type="GO" id="GO:0016787">
    <property type="term" value="F:hydrolase activity"/>
    <property type="evidence" value="ECO:0007669"/>
    <property type="project" value="UniProtKB-KW"/>
</dbReference>
<proteinExistence type="predicted"/>
<dbReference type="AlphaFoldDB" id="A0A1N6GHH4"/>
<dbReference type="InterPro" id="IPR036380">
    <property type="entry name" value="Isochorismatase-like_sf"/>
</dbReference>
<dbReference type="Gene3D" id="3.40.50.850">
    <property type="entry name" value="Isochorismatase-like"/>
    <property type="match status" value="1"/>
</dbReference>
<organism evidence="3 4">
    <name type="scientific">Paraburkholderia phenazinium</name>
    <dbReference type="NCBI Taxonomy" id="60549"/>
    <lineage>
        <taxon>Bacteria</taxon>
        <taxon>Pseudomonadati</taxon>
        <taxon>Pseudomonadota</taxon>
        <taxon>Betaproteobacteria</taxon>
        <taxon>Burkholderiales</taxon>
        <taxon>Burkholderiaceae</taxon>
        <taxon>Paraburkholderia</taxon>
    </lineage>
</organism>
<dbReference type="Pfam" id="PF00857">
    <property type="entry name" value="Isochorismatase"/>
    <property type="match status" value="1"/>
</dbReference>
<dbReference type="PANTHER" id="PTHR43540">
    <property type="entry name" value="PEROXYUREIDOACRYLATE/UREIDOACRYLATE AMIDOHYDROLASE-RELATED"/>
    <property type="match status" value="1"/>
</dbReference>
<evidence type="ECO:0000259" key="2">
    <source>
        <dbReference type="Pfam" id="PF00857"/>
    </source>
</evidence>
<dbReference type="PANTHER" id="PTHR43540:SF7">
    <property type="entry name" value="ISOCHORISMATASE FAMILY PROTEIN YECD"/>
    <property type="match status" value="1"/>
</dbReference>